<dbReference type="PROSITE" id="PS51095">
    <property type="entry name" value="PTS_EIIA_TYPE_3"/>
    <property type="match status" value="1"/>
</dbReference>
<comment type="cofactor">
    <cofactor evidence="6">
        <name>Mg(2+)</name>
        <dbReference type="ChEBI" id="CHEBI:18420"/>
    </cofactor>
    <text evidence="6">Binds 1 Mg(2+) ion per trimer.</text>
</comment>
<evidence type="ECO:0000256" key="5">
    <source>
        <dbReference type="PIRSR" id="PIRSR000699-1"/>
    </source>
</evidence>
<keyword evidence="3" id="KW-0808">Transferase</keyword>
<evidence type="ECO:0000256" key="3">
    <source>
        <dbReference type="ARBA" id="ARBA00022679"/>
    </source>
</evidence>
<dbReference type="Pfam" id="PF02255">
    <property type="entry name" value="PTS_IIA"/>
    <property type="match status" value="1"/>
</dbReference>
<dbReference type="GO" id="GO:0046872">
    <property type="term" value="F:metal ion binding"/>
    <property type="evidence" value="ECO:0007669"/>
    <property type="project" value="UniProtKB-KW"/>
</dbReference>
<sequence length="98" mass="11269">MEENVFPIISLAGESKSLAYEALRLAKENKFDEAEEKMKEADSLLLKSHEFQTNLISREADGEKIEITMLFVHAQDHLMTAMSEKNLIKEMIDILKQK</sequence>
<keyword evidence="6" id="KW-0479">Metal-binding</keyword>
<evidence type="ECO:0000256" key="6">
    <source>
        <dbReference type="PIRSR" id="PIRSR000699-2"/>
    </source>
</evidence>
<gene>
    <name evidence="8" type="ORF">BPP43_07050</name>
</gene>
<dbReference type="GO" id="GO:0009401">
    <property type="term" value="P:phosphoenolpyruvate-dependent sugar phosphotransferase system"/>
    <property type="evidence" value="ECO:0007669"/>
    <property type="project" value="UniProtKB-KW"/>
</dbReference>
<dbReference type="SUPFAM" id="SSF46973">
    <property type="entry name" value="Enzyme IIa from lactose specific PTS, IIa-lac"/>
    <property type="match status" value="1"/>
</dbReference>
<dbReference type="CDD" id="cd00215">
    <property type="entry name" value="PTS_IIA_lac"/>
    <property type="match status" value="1"/>
</dbReference>
<dbReference type="InterPro" id="IPR036542">
    <property type="entry name" value="PTS_IIA_lac/cel_sf"/>
</dbReference>
<dbReference type="AlphaFoldDB" id="A0A3B6VLF3"/>
<keyword evidence="6" id="KW-0460">Magnesium</keyword>
<evidence type="ECO:0000256" key="4">
    <source>
        <dbReference type="ARBA" id="ARBA00022683"/>
    </source>
</evidence>
<evidence type="ECO:0000256" key="2">
    <source>
        <dbReference type="ARBA" id="ARBA00022597"/>
    </source>
</evidence>
<protein>
    <submittedName>
        <fullName evidence="8">PTS system transporter subunit IIA</fullName>
    </submittedName>
</protein>
<evidence type="ECO:0000313" key="8">
    <source>
        <dbReference type="EMBL" id="AGA66640.1"/>
    </source>
</evidence>
<dbReference type="EMBL" id="CP002873">
    <property type="protein sequence ID" value="AGA66640.1"/>
    <property type="molecule type" value="Genomic_DNA"/>
</dbReference>
<reference evidence="8 9" key="1">
    <citation type="journal article" date="2013" name="Genome Announc.">
        <title>Complete Genome Sequence of the Porcine Strain Brachyspira pilosicoli P43/6/78(T.).</title>
        <authorList>
            <person name="Lin C."/>
            <person name="den Bakker H.C."/>
            <person name="Suzuki H."/>
            <person name="Lefebure T."/>
            <person name="Ponnala L."/>
            <person name="Sun Q."/>
            <person name="Stanhope M.J."/>
            <person name="Wiedmann M."/>
            <person name="Duhamel G.E."/>
        </authorList>
    </citation>
    <scope>NUCLEOTIDE SEQUENCE [LARGE SCALE GENOMIC DNA]</scope>
    <source>
        <strain evidence="8 9">P43/6/78</strain>
    </source>
</reference>
<dbReference type="Gene3D" id="1.20.58.80">
    <property type="entry name" value="Phosphotransferase system, lactose/cellobiose-type IIA subunit"/>
    <property type="match status" value="1"/>
</dbReference>
<dbReference type="GO" id="GO:0016740">
    <property type="term" value="F:transferase activity"/>
    <property type="evidence" value="ECO:0007669"/>
    <property type="project" value="UniProtKB-KW"/>
</dbReference>
<dbReference type="PANTHER" id="PTHR34382">
    <property type="entry name" value="PTS SYSTEM N,N'-DIACETYLCHITOBIOSE-SPECIFIC EIIA COMPONENT"/>
    <property type="match status" value="1"/>
</dbReference>
<keyword evidence="2" id="KW-0762">Sugar transport</keyword>
<evidence type="ECO:0000256" key="1">
    <source>
        <dbReference type="ARBA" id="ARBA00022448"/>
    </source>
</evidence>
<keyword evidence="4" id="KW-0598">Phosphotransferase system</keyword>
<feature type="active site" description="Tele-phosphohistidine intermediate" evidence="5">
    <location>
        <position position="73"/>
    </location>
</feature>
<dbReference type="InterPro" id="IPR003188">
    <property type="entry name" value="PTS_IIA_lac/cel"/>
</dbReference>
<accession>A0A3B6VLF3</accession>
<evidence type="ECO:0000256" key="7">
    <source>
        <dbReference type="PROSITE-ProRule" id="PRU00418"/>
    </source>
</evidence>
<dbReference type="PANTHER" id="PTHR34382:SF7">
    <property type="entry name" value="PTS SYSTEM N,N'-DIACETYLCHITOBIOSE-SPECIFIC EIIA COMPONENT"/>
    <property type="match status" value="1"/>
</dbReference>
<dbReference type="Proteomes" id="UP000010793">
    <property type="component" value="Chromosome"/>
</dbReference>
<feature type="modified residue" description="Phosphohistidine; by HPr" evidence="7">
    <location>
        <position position="73"/>
    </location>
</feature>
<evidence type="ECO:0000313" key="9">
    <source>
        <dbReference type="Proteomes" id="UP000010793"/>
    </source>
</evidence>
<keyword evidence="1" id="KW-0813">Transport</keyword>
<dbReference type="PIRSF" id="PIRSF000699">
    <property type="entry name" value="PTS_IILac_III"/>
    <property type="match status" value="1"/>
</dbReference>
<feature type="binding site" evidence="6">
    <location>
        <position position="76"/>
    </location>
    <ligand>
        <name>Mg(2+)</name>
        <dbReference type="ChEBI" id="CHEBI:18420"/>
        <note>ligand shared between all trimeric partners</note>
    </ligand>
</feature>
<dbReference type="KEGG" id="bpip:BPP43_07050"/>
<name>A0A3B6VLF3_BRAPL</name>
<keyword evidence="9" id="KW-1185">Reference proteome</keyword>
<proteinExistence type="predicted"/>
<organism evidence="8 9">
    <name type="scientific">Brachyspira pilosicoli P43/6/78</name>
    <dbReference type="NCBI Taxonomy" id="1042417"/>
    <lineage>
        <taxon>Bacteria</taxon>
        <taxon>Pseudomonadati</taxon>
        <taxon>Spirochaetota</taxon>
        <taxon>Spirochaetia</taxon>
        <taxon>Brachyspirales</taxon>
        <taxon>Brachyspiraceae</taxon>
        <taxon>Brachyspira</taxon>
    </lineage>
</organism>